<feature type="compositionally biased region" description="Polar residues" evidence="1">
    <location>
        <begin position="189"/>
        <end position="198"/>
    </location>
</feature>
<feature type="region of interest" description="Disordered" evidence="1">
    <location>
        <begin position="81"/>
        <end position="104"/>
    </location>
</feature>
<feature type="compositionally biased region" description="Low complexity" evidence="1">
    <location>
        <begin position="159"/>
        <end position="169"/>
    </location>
</feature>
<sequence length="751" mass="82806">EIHQSRDEQGEEDDGKITTEAEEMDTDQLNIPNAKESVGPGEPAFRVSPRAITIQAEVHAVSPKQEAKAVGKVASIFNKRKGAMSPAEVVSSPPKEAGHQLPSTSVTVKWKSNVVLEEEDLELAVLESESTPKCSEAERKQFMAAFKRPSLDGSKTKPGKSQGKQKQPGELALNDADKVAEEDAGMPTSIEQVPAASQENKEVKKKPARKGRKKGKEENEAVAAPPSAAPVEETVAATFEVDDKKENPPVTSTPTIPTVRRSRREAVFRQAPEATPASPVRKNRKRNATKDADAAALPTDSPVKMSPLKIRKSKHGVFVAQMVCPPDTKQSPISYGWKMLKFSQLFQTSNESKKRKQAKKLVEKARVIQQSKKAAAEEKGTLRRSSRGKASIKKSYCEDEEALCSELLTNSQRLGVDLLYSNMEKLLPLPSTQLTTSTCKLKLSVSVSQDQPSVNPKDVQSTSLHEDLSDDGSPVKMSNRMRKTKRRHQLPDQDGLHSDSDSEDGFLSLCKPQRAPQMKDEVKESLVTKTVKRKPLTPEERQKSLPVSQCLESIADFLDNMSFMDSSLLVHPEAGNNRRRTSPGALVKDGMTDESRVEIDRGCLVRDESALEIPAAVEALSFYKCRLSTVTAWNKAQQLEGVLGQEAAAELSLPVAAHRNGYSFSQDSPCQPQLVQRRREVMENLMLKGVFGSLGNRPAASLDYLPALRTICRSEQLKEQGKVKRRFLHYLDAIHLGLDKSTLQHLAEDFL</sequence>
<reference evidence="2" key="1">
    <citation type="submission" date="2021-04" db="EMBL/GenBank/DDBJ databases">
        <authorList>
            <consortium name="Wellcome Sanger Institute Data Sharing"/>
        </authorList>
    </citation>
    <scope>NUCLEOTIDE SEQUENCE [LARGE SCALE GENOMIC DNA]</scope>
</reference>
<evidence type="ECO:0008006" key="4">
    <source>
        <dbReference type="Google" id="ProtNLM"/>
    </source>
</evidence>
<feature type="compositionally biased region" description="Basic residues" evidence="1">
    <location>
        <begin position="479"/>
        <end position="488"/>
    </location>
</feature>
<dbReference type="OMA" id="VEEPGCW"/>
<feature type="compositionally biased region" description="Polar residues" evidence="1">
    <location>
        <begin position="446"/>
        <end position="463"/>
    </location>
</feature>
<proteinExistence type="predicted"/>
<feature type="region of interest" description="Disordered" evidence="1">
    <location>
        <begin position="446"/>
        <end position="522"/>
    </location>
</feature>
<feature type="region of interest" description="Disordered" evidence="1">
    <location>
        <begin position="126"/>
        <end position="304"/>
    </location>
</feature>
<feature type="compositionally biased region" description="Basic and acidic residues" evidence="1">
    <location>
        <begin position="489"/>
        <end position="500"/>
    </location>
</feature>
<reference evidence="2" key="3">
    <citation type="submission" date="2025-09" db="UniProtKB">
        <authorList>
            <consortium name="Ensembl"/>
        </authorList>
    </citation>
    <scope>IDENTIFICATION</scope>
</reference>
<protein>
    <recommendedName>
        <fullName evidence="4">ATPase family AAA domain containing 5a</fullName>
    </recommendedName>
</protein>
<feature type="compositionally biased region" description="Low complexity" evidence="1">
    <location>
        <begin position="221"/>
        <end position="237"/>
    </location>
</feature>
<dbReference type="Ensembl" id="ENSSAUT00010046996.1">
    <property type="protein sequence ID" value="ENSSAUP00010044690.1"/>
    <property type="gene ID" value="ENSSAUG00010018672.1"/>
</dbReference>
<evidence type="ECO:0000313" key="2">
    <source>
        <dbReference type="Ensembl" id="ENSSAUP00010044690.1"/>
    </source>
</evidence>
<evidence type="ECO:0000256" key="1">
    <source>
        <dbReference type="SAM" id="MobiDB-lite"/>
    </source>
</evidence>
<feature type="compositionally biased region" description="Acidic residues" evidence="1">
    <location>
        <begin position="9"/>
        <end position="26"/>
    </location>
</feature>
<feature type="compositionally biased region" description="Low complexity" evidence="1">
    <location>
        <begin position="248"/>
        <end position="259"/>
    </location>
</feature>
<feature type="compositionally biased region" description="Basic residues" evidence="1">
    <location>
        <begin position="203"/>
        <end position="214"/>
    </location>
</feature>
<evidence type="ECO:0000313" key="3">
    <source>
        <dbReference type="Proteomes" id="UP000472265"/>
    </source>
</evidence>
<dbReference type="InParanoid" id="A0A671X6Z8"/>
<dbReference type="Proteomes" id="UP000472265">
    <property type="component" value="Chromosome 23"/>
</dbReference>
<feature type="region of interest" description="Disordered" evidence="1">
    <location>
        <begin position="1"/>
        <end position="44"/>
    </location>
</feature>
<keyword evidence="3" id="KW-1185">Reference proteome</keyword>
<dbReference type="GeneTree" id="ENSGT00940000153469"/>
<dbReference type="AlphaFoldDB" id="A0A671X6Z8"/>
<organism evidence="2 3">
    <name type="scientific">Sparus aurata</name>
    <name type="common">Gilthead sea bream</name>
    <dbReference type="NCBI Taxonomy" id="8175"/>
    <lineage>
        <taxon>Eukaryota</taxon>
        <taxon>Metazoa</taxon>
        <taxon>Chordata</taxon>
        <taxon>Craniata</taxon>
        <taxon>Vertebrata</taxon>
        <taxon>Euteleostomi</taxon>
        <taxon>Actinopterygii</taxon>
        <taxon>Neopterygii</taxon>
        <taxon>Teleostei</taxon>
        <taxon>Neoteleostei</taxon>
        <taxon>Acanthomorphata</taxon>
        <taxon>Eupercaria</taxon>
        <taxon>Spariformes</taxon>
        <taxon>Sparidae</taxon>
        <taxon>Sparus</taxon>
    </lineage>
</organism>
<accession>A0A671X6Z8</accession>
<name>A0A671X6Z8_SPAAU</name>
<reference evidence="2" key="2">
    <citation type="submission" date="2025-08" db="UniProtKB">
        <authorList>
            <consortium name="Ensembl"/>
        </authorList>
    </citation>
    <scope>IDENTIFICATION</scope>
</reference>